<name>A0A2P2JDQ4_RHIMU</name>
<evidence type="ECO:0000313" key="1">
    <source>
        <dbReference type="EMBL" id="MBW91604.1"/>
    </source>
</evidence>
<proteinExistence type="predicted"/>
<sequence>MRPLVTPQCLS</sequence>
<dbReference type="EMBL" id="GGEC01011121">
    <property type="protein sequence ID" value="MBW91604.1"/>
    <property type="molecule type" value="Transcribed_RNA"/>
</dbReference>
<reference evidence="1" key="1">
    <citation type="submission" date="2018-02" db="EMBL/GenBank/DDBJ databases">
        <title>Rhizophora mucronata_Transcriptome.</title>
        <authorList>
            <person name="Meera S.P."/>
            <person name="Sreeshan A."/>
            <person name="Augustine A."/>
        </authorList>
    </citation>
    <scope>NUCLEOTIDE SEQUENCE</scope>
    <source>
        <tissue evidence="1">Leaf</tissue>
    </source>
</reference>
<organism evidence="1">
    <name type="scientific">Rhizophora mucronata</name>
    <name type="common">Asiatic mangrove</name>
    <dbReference type="NCBI Taxonomy" id="61149"/>
    <lineage>
        <taxon>Eukaryota</taxon>
        <taxon>Viridiplantae</taxon>
        <taxon>Streptophyta</taxon>
        <taxon>Embryophyta</taxon>
        <taxon>Tracheophyta</taxon>
        <taxon>Spermatophyta</taxon>
        <taxon>Magnoliopsida</taxon>
        <taxon>eudicotyledons</taxon>
        <taxon>Gunneridae</taxon>
        <taxon>Pentapetalae</taxon>
        <taxon>rosids</taxon>
        <taxon>fabids</taxon>
        <taxon>Malpighiales</taxon>
        <taxon>Rhizophoraceae</taxon>
        <taxon>Rhizophora</taxon>
    </lineage>
</organism>
<protein>
    <submittedName>
        <fullName evidence="1">Uncharacterized protein</fullName>
    </submittedName>
</protein>
<accession>A0A2P2JDQ4</accession>